<organism evidence="3 4">
    <name type="scientific">Rhodocollybia butyracea</name>
    <dbReference type="NCBI Taxonomy" id="206335"/>
    <lineage>
        <taxon>Eukaryota</taxon>
        <taxon>Fungi</taxon>
        <taxon>Dikarya</taxon>
        <taxon>Basidiomycota</taxon>
        <taxon>Agaricomycotina</taxon>
        <taxon>Agaricomycetes</taxon>
        <taxon>Agaricomycetidae</taxon>
        <taxon>Agaricales</taxon>
        <taxon>Marasmiineae</taxon>
        <taxon>Omphalotaceae</taxon>
        <taxon>Rhodocollybia</taxon>
    </lineage>
</organism>
<dbReference type="GO" id="GO:0005737">
    <property type="term" value="C:cytoplasm"/>
    <property type="evidence" value="ECO:0007669"/>
    <property type="project" value="TreeGrafter"/>
</dbReference>
<feature type="region of interest" description="Disordered" evidence="1">
    <location>
        <begin position="436"/>
        <end position="463"/>
    </location>
</feature>
<dbReference type="GO" id="GO:0070390">
    <property type="term" value="C:transcription export complex 2"/>
    <property type="evidence" value="ECO:0007669"/>
    <property type="project" value="TreeGrafter"/>
</dbReference>
<sequence>MQVATASSGPGVGRGRGVLHRNRQWVAGGESRSRSHTPHNSGNNSDSERWDHGSAPRGRGRGHGHFGSKKFVRDTSNDMSQTQPKEMEIEHVPIPVEDPFLETQEERDKFYQDLTKAREAERRMAISTGKMDDPLVPKRLSDAITMVGTCTDMCPRFERYRRERENNLFPWETLPPPNNKRVDHRKAVKAYERAAGDKTLPSDLRPPHILSKTLDYLFRELQEKEGFAETFNFLRDRTRAVRNDFTMQHEQGGVAMESHARCVRFHILALHLMHGKEDFSMNLEEQQLMNTLQSLKEFYTDQRPSQDPSHVFASELEMRIYHRLIHIRDQKERHDDVPQPIQNHPVFKLVTAFRLHVQKRSSPITKTSKLVVDNEGMMIFGDLAGQLRRVEGSSSGMIYLVACILEHLFGQETIDDIEAIRGNLGIADVIDGVDGEEEYQEQGGEESVVGQEGDYEEEDGNEEYEEDQLVDDHHPLLTSNVFSAVSSSFPSAAAPSTNGSAFSSLTTTATNPFGFGSSMNVFGKPAFGQPVGADANPPSSASPFQIQTRDTSSSHSVSPFGQPPSISNPPFATLPTCRLDVSFFKPFSFHGSPPKPTEKKIFSAPFPFPPSAPSAAPNSFSRPSFADAPPLGSTENATVSNQPTSSPPFSSTPPSTGTLNPHAMSFIPGKHTLMDAPPPSSSSSQPAAPTAFPSQQGPLRGSGATASTSSMMPSSRIIFTIWFDFLLRIPFLIFPATATAIETTHANVNDTTLFPVDGDVVISNTYGSSPTPRPTIISLPSTPTGTPSLPFTSAPIFSTSTPTSTFPAWTAGPGPTPSKSHPRLGSLKTTGLHSPAGPSGLGSGAEGGMLSPLTPLSRAGTLKTFGSIPNFGSLGSFEIPSSPSPLSLPPSLSSVSKDKGKQRASVSVASEDAVVDTDTDALEARASEFYLRKRLHSWRRWRNVAMEKMQEKKKYEEAVERGEKYREGRGKRRRSSMGPPVASASQNGLSVSVNGLKRSTGSNGIRTRSVNGYSRSSVAGSESGEESDSSEIRSPMKKRRRYPRKSGSIAPRTDEELAKRLQEGSYQGSWGKVGVNTYDARGLGFWYSLWLSLNPTVDATAIWVQTKFGVPESGCWKGESVFEIPLVPQKRSEEVKRFPGVIVFECTPLDGVEDELDRKYHILDDCSRLRDILDSISEHEDKFFVPSLVIVHWEEKDIDSQENEGDARNNKKEGKAVAKLPQDFIDMVSRAVSDELLTGYSVLSVTSATKAEDLDTRFRDALVELGNKLDVEGRLVDVLPGPGLGAVLKLFYPTFDSFVSEWLENCFSASPSYGHFNHSLYSHFLRVVIELINVIMGLMADLILNISNDILQLPEYPAQELDDVDLLYATTLQWLEGLKTQVDPSMADSMLVDLQGHQTMGKVFPTKTFIEQLWDLVHYDSEVGLISTRSSSLSSAPESYFIPTIRISSAREALEDAIKPHQLALSRSLNKYTKYNKYKRRSYVDDDTESNASTSSKRPRLSGGSLATSVSFSVPPSASTSTIDLDSEDVSLDGIQSINPDGPVGLSNGNHGNNVSENGSDGNSSTVTIAMLRELTKNLKDKYRS</sequence>
<dbReference type="Pfam" id="PF03399">
    <property type="entry name" value="SAC3_GANP"/>
    <property type="match status" value="1"/>
</dbReference>
<protein>
    <submittedName>
        <fullName evidence="3">SAC3/GANP/Nin1/mts3/eIF-3 p25 family-domain-containing protein</fullName>
    </submittedName>
</protein>
<feature type="compositionally biased region" description="Basic residues" evidence="1">
    <location>
        <begin position="1035"/>
        <end position="1044"/>
    </location>
</feature>
<feature type="region of interest" description="Disordered" evidence="1">
    <location>
        <begin position="949"/>
        <end position="1055"/>
    </location>
</feature>
<feature type="compositionally biased region" description="Low complexity" evidence="1">
    <location>
        <begin position="613"/>
        <end position="626"/>
    </location>
</feature>
<feature type="compositionally biased region" description="Low complexity" evidence="1">
    <location>
        <begin position="681"/>
        <end position="710"/>
    </location>
</feature>
<feature type="compositionally biased region" description="Acidic residues" evidence="1">
    <location>
        <begin position="453"/>
        <end position="463"/>
    </location>
</feature>
<proteinExistence type="predicted"/>
<dbReference type="Gene3D" id="1.25.40.990">
    <property type="match status" value="1"/>
</dbReference>
<dbReference type="GO" id="GO:0006406">
    <property type="term" value="P:mRNA export from nucleus"/>
    <property type="evidence" value="ECO:0007669"/>
    <property type="project" value="TreeGrafter"/>
</dbReference>
<gene>
    <name evidence="3" type="ORF">BDP27DRAFT_1428237</name>
</gene>
<name>A0A9P5PFA0_9AGAR</name>
<dbReference type="EMBL" id="JADNRY010000181">
    <property type="protein sequence ID" value="KAF9062122.1"/>
    <property type="molecule type" value="Genomic_DNA"/>
</dbReference>
<dbReference type="OrthoDB" id="264795at2759"/>
<dbReference type="Proteomes" id="UP000772434">
    <property type="component" value="Unassembled WGS sequence"/>
</dbReference>
<dbReference type="PANTHER" id="PTHR12436">
    <property type="entry name" value="80 KDA MCM3-ASSOCIATED PROTEIN"/>
    <property type="match status" value="1"/>
</dbReference>
<evidence type="ECO:0000256" key="1">
    <source>
        <dbReference type="SAM" id="MobiDB-lite"/>
    </source>
</evidence>
<accession>A0A9P5PFA0</accession>
<evidence type="ECO:0000313" key="4">
    <source>
        <dbReference type="Proteomes" id="UP000772434"/>
    </source>
</evidence>
<evidence type="ECO:0000259" key="2">
    <source>
        <dbReference type="Pfam" id="PF03399"/>
    </source>
</evidence>
<feature type="region of interest" description="Disordered" evidence="1">
    <location>
        <begin position="612"/>
        <end position="710"/>
    </location>
</feature>
<feature type="region of interest" description="Disordered" evidence="1">
    <location>
        <begin position="529"/>
        <end position="571"/>
    </location>
</feature>
<feature type="compositionally biased region" description="Low complexity" evidence="1">
    <location>
        <begin position="643"/>
        <end position="656"/>
    </location>
</feature>
<feature type="region of interest" description="Disordered" evidence="1">
    <location>
        <begin position="1"/>
        <end position="92"/>
    </location>
</feature>
<feature type="region of interest" description="Disordered" evidence="1">
    <location>
        <begin position="804"/>
        <end position="849"/>
    </location>
</feature>
<feature type="region of interest" description="Disordered" evidence="1">
    <location>
        <begin position="880"/>
        <end position="915"/>
    </location>
</feature>
<feature type="domain" description="SAC3/GANP/THP3 conserved" evidence="2">
    <location>
        <begin position="153"/>
        <end position="411"/>
    </location>
</feature>
<dbReference type="InterPro" id="IPR005062">
    <property type="entry name" value="SAC3/GANP/THP3_conserved"/>
</dbReference>
<reference evidence="3" key="1">
    <citation type="submission" date="2020-11" db="EMBL/GenBank/DDBJ databases">
        <authorList>
            <consortium name="DOE Joint Genome Institute"/>
            <person name="Ahrendt S."/>
            <person name="Riley R."/>
            <person name="Andreopoulos W."/>
            <person name="Labutti K."/>
            <person name="Pangilinan J."/>
            <person name="Ruiz-Duenas F.J."/>
            <person name="Barrasa J.M."/>
            <person name="Sanchez-Garcia M."/>
            <person name="Camarero S."/>
            <person name="Miyauchi S."/>
            <person name="Serrano A."/>
            <person name="Linde D."/>
            <person name="Babiker R."/>
            <person name="Drula E."/>
            <person name="Ayuso-Fernandez I."/>
            <person name="Pacheco R."/>
            <person name="Padilla G."/>
            <person name="Ferreira P."/>
            <person name="Barriuso J."/>
            <person name="Kellner H."/>
            <person name="Castanera R."/>
            <person name="Alfaro M."/>
            <person name="Ramirez L."/>
            <person name="Pisabarro A.G."/>
            <person name="Kuo A."/>
            <person name="Tritt A."/>
            <person name="Lipzen A."/>
            <person name="He G."/>
            <person name="Yan M."/>
            <person name="Ng V."/>
            <person name="Cullen D."/>
            <person name="Martin F."/>
            <person name="Rosso M.-N."/>
            <person name="Henrissat B."/>
            <person name="Hibbett D."/>
            <person name="Martinez A.T."/>
            <person name="Grigoriev I.V."/>
        </authorList>
    </citation>
    <scope>NUCLEOTIDE SEQUENCE</scope>
    <source>
        <strain evidence="3">AH 40177</strain>
    </source>
</reference>
<feature type="compositionally biased region" description="Polar residues" evidence="1">
    <location>
        <begin position="1505"/>
        <end position="1524"/>
    </location>
</feature>
<keyword evidence="4" id="KW-1185">Reference proteome</keyword>
<feature type="compositionally biased region" description="Basic residues" evidence="1">
    <location>
        <begin position="58"/>
        <end position="70"/>
    </location>
</feature>
<feature type="compositionally biased region" description="Polar residues" evidence="1">
    <location>
        <begin position="983"/>
        <end position="1013"/>
    </location>
</feature>
<feature type="compositionally biased region" description="Basic and acidic residues" evidence="1">
    <location>
        <begin position="949"/>
        <end position="968"/>
    </location>
</feature>
<comment type="caution">
    <text evidence="3">The sequence shown here is derived from an EMBL/GenBank/DDBJ whole genome shotgun (WGS) entry which is preliminary data.</text>
</comment>
<feature type="region of interest" description="Disordered" evidence="1">
    <location>
        <begin position="1484"/>
        <end position="1565"/>
    </location>
</feature>
<feature type="compositionally biased region" description="Polar residues" evidence="1">
    <location>
        <begin position="633"/>
        <end position="642"/>
    </location>
</feature>
<feature type="compositionally biased region" description="Polar residues" evidence="1">
    <location>
        <begin position="537"/>
        <end position="570"/>
    </location>
</feature>
<dbReference type="InterPro" id="IPR045107">
    <property type="entry name" value="SAC3/GANP/THP3"/>
</dbReference>
<dbReference type="PANTHER" id="PTHR12436:SF3">
    <property type="entry name" value="GERMINAL-CENTER ASSOCIATED NUCLEAR PROTEIN"/>
    <property type="match status" value="1"/>
</dbReference>
<feature type="compositionally biased region" description="Polar residues" evidence="1">
    <location>
        <begin position="1547"/>
        <end position="1565"/>
    </location>
</feature>
<evidence type="ECO:0000313" key="3">
    <source>
        <dbReference type="EMBL" id="KAF9062122.1"/>
    </source>
</evidence>